<dbReference type="GO" id="GO:0003677">
    <property type="term" value="F:DNA binding"/>
    <property type="evidence" value="ECO:0007669"/>
    <property type="project" value="UniProtKB-KW"/>
</dbReference>
<organism evidence="6 7">
    <name type="scientific">Sphingomonas pseudosanguinis</name>
    <dbReference type="NCBI Taxonomy" id="413712"/>
    <lineage>
        <taxon>Bacteria</taxon>
        <taxon>Pseudomonadati</taxon>
        <taxon>Pseudomonadota</taxon>
        <taxon>Alphaproteobacteria</taxon>
        <taxon>Sphingomonadales</taxon>
        <taxon>Sphingomonadaceae</taxon>
        <taxon>Sphingomonas</taxon>
    </lineage>
</organism>
<keyword evidence="3" id="KW-0804">Transcription</keyword>
<dbReference type="CDD" id="cd00038">
    <property type="entry name" value="CAP_ED"/>
    <property type="match status" value="1"/>
</dbReference>
<feature type="compositionally biased region" description="Polar residues" evidence="4">
    <location>
        <begin position="251"/>
        <end position="261"/>
    </location>
</feature>
<dbReference type="EMBL" id="JACIDH010000004">
    <property type="protein sequence ID" value="MBB3879005.1"/>
    <property type="molecule type" value="Genomic_DNA"/>
</dbReference>
<dbReference type="InterPro" id="IPR036390">
    <property type="entry name" value="WH_DNA-bd_sf"/>
</dbReference>
<dbReference type="InterPro" id="IPR018490">
    <property type="entry name" value="cNMP-bd_dom_sf"/>
</dbReference>
<dbReference type="Pfam" id="PF00027">
    <property type="entry name" value="cNMP_binding"/>
    <property type="match status" value="1"/>
</dbReference>
<dbReference type="Pfam" id="PF13545">
    <property type="entry name" value="HTH_Crp_2"/>
    <property type="match status" value="1"/>
</dbReference>
<gene>
    <name evidence="6" type="ORF">GGR48_001428</name>
</gene>
<protein>
    <submittedName>
        <fullName evidence="6">CRP-like cAMP-binding protein</fullName>
    </submittedName>
</protein>
<name>A0A7W6AAC3_9SPHN</name>
<dbReference type="AlphaFoldDB" id="A0A7W6AAC3"/>
<evidence type="ECO:0000256" key="3">
    <source>
        <dbReference type="ARBA" id="ARBA00023163"/>
    </source>
</evidence>
<evidence type="ECO:0000256" key="1">
    <source>
        <dbReference type="ARBA" id="ARBA00023015"/>
    </source>
</evidence>
<proteinExistence type="predicted"/>
<keyword evidence="1" id="KW-0805">Transcription regulation</keyword>
<evidence type="ECO:0000313" key="6">
    <source>
        <dbReference type="EMBL" id="MBB3879005.1"/>
    </source>
</evidence>
<dbReference type="InterPro" id="IPR012318">
    <property type="entry name" value="HTH_CRP"/>
</dbReference>
<dbReference type="Gene3D" id="1.10.10.10">
    <property type="entry name" value="Winged helix-like DNA-binding domain superfamily/Winged helix DNA-binding domain"/>
    <property type="match status" value="1"/>
</dbReference>
<keyword evidence="2" id="KW-0238">DNA-binding</keyword>
<evidence type="ECO:0000256" key="2">
    <source>
        <dbReference type="ARBA" id="ARBA00023125"/>
    </source>
</evidence>
<dbReference type="InterPro" id="IPR000595">
    <property type="entry name" value="cNMP-bd_dom"/>
</dbReference>
<dbReference type="RefSeq" id="WP_183951189.1">
    <property type="nucleotide sequence ID" value="NZ_JACIDH010000004.1"/>
</dbReference>
<evidence type="ECO:0000313" key="7">
    <source>
        <dbReference type="Proteomes" id="UP000538670"/>
    </source>
</evidence>
<evidence type="ECO:0000259" key="5">
    <source>
        <dbReference type="PROSITE" id="PS51063"/>
    </source>
</evidence>
<dbReference type="InterPro" id="IPR014710">
    <property type="entry name" value="RmlC-like_jellyroll"/>
</dbReference>
<accession>A0A7W6AAC3</accession>
<dbReference type="Gene3D" id="2.60.120.10">
    <property type="entry name" value="Jelly Rolls"/>
    <property type="match status" value="1"/>
</dbReference>
<sequence length="261" mass="28499">MTQLSRKIRPEDEVEGLDAPALRRLNALGPLDAADRERLRAAMAEARIVPVRHPILTLGRPMPESQILLQGWAARVRILPDGRRQFMSFYLPGDVIGRVHHALPIASATVLALTECVLCTAPAAPAGSSLEQVYAVGEALDEAYLLGHVVQLGRLNAQERIGDFLLEIYERLSLAGLTVGGSFEMPLTQEMLADALGLTPVHVNRMIQQARRDGDLMWKSGRVLLRDPDRTARTIGRLRPQVTGAQPEGGTDTTSEPSRPA</sequence>
<keyword evidence="7" id="KW-1185">Reference proteome</keyword>
<feature type="region of interest" description="Disordered" evidence="4">
    <location>
        <begin position="234"/>
        <end position="261"/>
    </location>
</feature>
<comment type="caution">
    <text evidence="6">The sequence shown here is derived from an EMBL/GenBank/DDBJ whole genome shotgun (WGS) entry which is preliminary data.</text>
</comment>
<dbReference type="Proteomes" id="UP000538670">
    <property type="component" value="Unassembled WGS sequence"/>
</dbReference>
<dbReference type="InterPro" id="IPR036388">
    <property type="entry name" value="WH-like_DNA-bd_sf"/>
</dbReference>
<dbReference type="SUPFAM" id="SSF46785">
    <property type="entry name" value="Winged helix' DNA-binding domain"/>
    <property type="match status" value="1"/>
</dbReference>
<dbReference type="GO" id="GO:0006355">
    <property type="term" value="P:regulation of DNA-templated transcription"/>
    <property type="evidence" value="ECO:0007669"/>
    <property type="project" value="InterPro"/>
</dbReference>
<feature type="domain" description="HTH crp-type" evidence="5">
    <location>
        <begin position="155"/>
        <end position="229"/>
    </location>
</feature>
<dbReference type="SUPFAM" id="SSF51206">
    <property type="entry name" value="cAMP-binding domain-like"/>
    <property type="match status" value="1"/>
</dbReference>
<reference evidence="6 7" key="1">
    <citation type="submission" date="2020-08" db="EMBL/GenBank/DDBJ databases">
        <title>Genomic Encyclopedia of Type Strains, Phase IV (KMG-IV): sequencing the most valuable type-strain genomes for metagenomic binning, comparative biology and taxonomic classification.</title>
        <authorList>
            <person name="Goeker M."/>
        </authorList>
    </citation>
    <scope>NUCLEOTIDE SEQUENCE [LARGE SCALE GENOMIC DNA]</scope>
    <source>
        <strain evidence="6 7">DSM 19512</strain>
    </source>
</reference>
<evidence type="ECO:0000256" key="4">
    <source>
        <dbReference type="SAM" id="MobiDB-lite"/>
    </source>
</evidence>
<dbReference type="PROSITE" id="PS51063">
    <property type="entry name" value="HTH_CRP_2"/>
    <property type="match status" value="1"/>
</dbReference>